<feature type="region of interest" description="Disordered" evidence="1">
    <location>
        <begin position="701"/>
        <end position="723"/>
    </location>
</feature>
<reference evidence="3 4" key="1">
    <citation type="journal article" date="2011" name="PLoS Genet.">
        <title>Finished genome of the fungal wheat pathogen Mycosphaerella graminicola reveals dispensome structure, chromosome plasticity, and stealth pathogenesis.</title>
        <authorList>
            <person name="Goodwin S.B."/>
            <person name="Ben M'barek S."/>
            <person name="Dhillon B."/>
            <person name="Wittenberg A.H.J."/>
            <person name="Crane C.F."/>
            <person name="Hane J.K."/>
            <person name="Foster A.J."/>
            <person name="Van der Lee T.A.J."/>
            <person name="Grimwood J."/>
            <person name="Aerts A."/>
            <person name="Antoniw J."/>
            <person name="Bailey A."/>
            <person name="Bluhm B."/>
            <person name="Bowler J."/>
            <person name="Bristow J."/>
            <person name="van der Burgt A."/>
            <person name="Canto-Canche B."/>
            <person name="Churchill A.C.L."/>
            <person name="Conde-Ferraez L."/>
            <person name="Cools H.J."/>
            <person name="Coutinho P.M."/>
            <person name="Csukai M."/>
            <person name="Dehal P."/>
            <person name="De Wit P."/>
            <person name="Donzelli B."/>
            <person name="van de Geest H.C."/>
            <person name="van Ham R.C.H.J."/>
            <person name="Hammond-Kosack K.E."/>
            <person name="Henrissat B."/>
            <person name="Kilian A."/>
            <person name="Kobayashi A.K."/>
            <person name="Koopmann E."/>
            <person name="Kourmpetis Y."/>
            <person name="Kuzniar A."/>
            <person name="Lindquist E."/>
            <person name="Lombard V."/>
            <person name="Maliepaard C."/>
            <person name="Martins N."/>
            <person name="Mehrabi R."/>
            <person name="Nap J.P.H."/>
            <person name="Ponomarenko A."/>
            <person name="Rudd J.J."/>
            <person name="Salamov A."/>
            <person name="Schmutz J."/>
            <person name="Schouten H.J."/>
            <person name="Shapiro H."/>
            <person name="Stergiopoulos I."/>
            <person name="Torriani S.F.F."/>
            <person name="Tu H."/>
            <person name="de Vries R.P."/>
            <person name="Waalwijk C."/>
            <person name="Ware S.B."/>
            <person name="Wiebenga A."/>
            <person name="Zwiers L.-H."/>
            <person name="Oliver R.P."/>
            <person name="Grigoriev I.V."/>
            <person name="Kema G.H.J."/>
        </authorList>
    </citation>
    <scope>NUCLEOTIDE SEQUENCE [LARGE SCALE GENOMIC DNA]</scope>
    <source>
        <strain evidence="4">CBS 115943 / IPO323</strain>
    </source>
</reference>
<organism evidence="3 4">
    <name type="scientific">Zymoseptoria tritici (strain CBS 115943 / IPO323)</name>
    <name type="common">Speckled leaf blotch fungus</name>
    <name type="synonym">Septoria tritici</name>
    <dbReference type="NCBI Taxonomy" id="336722"/>
    <lineage>
        <taxon>Eukaryota</taxon>
        <taxon>Fungi</taxon>
        <taxon>Dikarya</taxon>
        <taxon>Ascomycota</taxon>
        <taxon>Pezizomycotina</taxon>
        <taxon>Dothideomycetes</taxon>
        <taxon>Dothideomycetidae</taxon>
        <taxon>Mycosphaerellales</taxon>
        <taxon>Mycosphaerellaceae</taxon>
        <taxon>Zymoseptoria</taxon>
    </lineage>
</organism>
<dbReference type="AlphaFoldDB" id="F9XPB2"/>
<dbReference type="VEuPathDB" id="FungiDB:ZTRI_12.441"/>
<accession>F9XPB2</accession>
<name>F9XPB2_ZYMTI</name>
<dbReference type="eggNOG" id="ENOG502SHTF">
    <property type="taxonomic scope" value="Eukaryota"/>
</dbReference>
<gene>
    <name evidence="3" type="ORF">MYCGRDRAFT_97235</name>
</gene>
<feature type="compositionally biased region" description="Polar residues" evidence="1">
    <location>
        <begin position="712"/>
        <end position="723"/>
    </location>
</feature>
<evidence type="ECO:0000313" key="3">
    <source>
        <dbReference type="EMBL" id="EGP83027.1"/>
    </source>
</evidence>
<dbReference type="EMBL" id="CM001207">
    <property type="protein sequence ID" value="EGP83027.1"/>
    <property type="molecule type" value="Genomic_DNA"/>
</dbReference>
<evidence type="ECO:0000313" key="4">
    <source>
        <dbReference type="Proteomes" id="UP000008062"/>
    </source>
</evidence>
<dbReference type="OMA" id="WTNWSHG"/>
<dbReference type="GeneID" id="13396046"/>
<keyword evidence="2" id="KW-0812">Transmembrane</keyword>
<dbReference type="OrthoDB" id="3540210at2759"/>
<dbReference type="RefSeq" id="XP_003848051.1">
    <property type="nucleotide sequence ID" value="XM_003848003.1"/>
</dbReference>
<evidence type="ECO:0000256" key="1">
    <source>
        <dbReference type="SAM" id="MobiDB-lite"/>
    </source>
</evidence>
<protein>
    <submittedName>
        <fullName evidence="3">Uncharacterized protein</fullName>
    </submittedName>
</protein>
<dbReference type="HOGENOM" id="CLU_014247_0_0_1"/>
<keyword evidence="2" id="KW-1133">Transmembrane helix</keyword>
<keyword evidence="4" id="KW-1185">Reference proteome</keyword>
<feature type="transmembrane region" description="Helical" evidence="2">
    <location>
        <begin position="33"/>
        <end position="59"/>
    </location>
</feature>
<proteinExistence type="predicted"/>
<keyword evidence="2" id="KW-0472">Membrane</keyword>
<feature type="transmembrane region" description="Helical" evidence="2">
    <location>
        <begin position="577"/>
        <end position="603"/>
    </location>
</feature>
<dbReference type="KEGG" id="ztr:MYCGRDRAFT_97235"/>
<evidence type="ECO:0000256" key="2">
    <source>
        <dbReference type="SAM" id="Phobius"/>
    </source>
</evidence>
<dbReference type="InParanoid" id="F9XPB2"/>
<dbReference type="Proteomes" id="UP000008062">
    <property type="component" value="Chromosome 12"/>
</dbReference>
<sequence>MSSRDIVRGYWTDYGQSPFLRARLTLTTNETNLLLIALAVLTALTGEYLWQILCQLLFLRRATYEPRDGLFHQTQLSLRNDDSPGEFSWNMFRLGMAWGKRRGAFRWRAWRWTSFGLLMLIFNNASSFWLPVLSSEGQVLLKTRPNSVNQSLGHFPDDETRETVWKKIAREELSAQQAEWRAFSSYAASCYPDPNHDDISHSFGSGMCGLYVRRYINTTVSFPGSCPFAQDLCAVPLDQVIRIDSGRINSHDHLGINSAPHARLEIQTSVTCSPLQTDGYMTSDYVNHNGVNDTLLFYYGDNWYAYPAGSGSIEEVYDYSRDFGSNITYYYTKAQDIGKERPILLFTASEDVLQGRFPHPPIFNMSSALRTSDAPVTLFFLTNRLDLNAPVSDPWLNNTRVVPGSDGNNYYGAYRPVSPLGCAQTHAFCNPNTNQCIDQNIVVPEWFSGRSNDALWDKLGLNAEQRLLAKSMEYIHRAVTFGESNQNSLGTDELLLSRMMGDGNLNDIDIPNNHWQREVQNFMNLALSRAQGDSLAMYQKPAPTAVRWGMIDPWSADPMREYMHSRIKVRSHRHQSFSVAALALVIAIQGAVIFAGLLMQFLWPWLRLRKPDDSPTSDRGYKMWQLMGAVQLHRCLHQLLGRGRWRGAWHQIPTTDPGSSFSEYGKLPWQPYVTLEQEQALSRQAEGDAYRHGGVTTTEVKGSLDGKCEDSGANSSVDTLKHA</sequence>